<dbReference type="eggNOG" id="KOG2521">
    <property type="taxonomic scope" value="Eukaryota"/>
</dbReference>
<evidence type="ECO:0008006" key="9">
    <source>
        <dbReference type="Google" id="ProtNLM"/>
    </source>
</evidence>
<evidence type="ECO:0000313" key="7">
    <source>
        <dbReference type="EMBL" id="KNC74384.1"/>
    </source>
</evidence>
<comment type="subcellular location">
    <subcellularLocation>
        <location evidence="6">Nucleus outer membrane</location>
        <topology evidence="6">Single-pass membrane protein</topology>
    </subcellularLocation>
</comment>
<keyword evidence="4" id="KW-0472">Membrane</keyword>
<dbReference type="EMBL" id="KQ244462">
    <property type="protein sequence ID" value="KNC74384.1"/>
    <property type="molecule type" value="Genomic_DNA"/>
</dbReference>
<dbReference type="OrthoDB" id="564271at2759"/>
<dbReference type="Pfam" id="PF05705">
    <property type="entry name" value="DUF829"/>
    <property type="match status" value="1"/>
</dbReference>
<name>A0A0L0FCB8_9EUKA</name>
<keyword evidence="3" id="KW-1133">Transmembrane helix</keyword>
<organism evidence="7 8">
    <name type="scientific">Sphaeroforma arctica JP610</name>
    <dbReference type="NCBI Taxonomy" id="667725"/>
    <lineage>
        <taxon>Eukaryota</taxon>
        <taxon>Ichthyosporea</taxon>
        <taxon>Ichthyophonida</taxon>
        <taxon>Sphaeroforma</taxon>
    </lineage>
</organism>
<accession>A0A0L0FCB8</accession>
<comment type="similarity">
    <text evidence="1">Belongs to the TMEM53 family.</text>
</comment>
<proteinExistence type="inferred from homology"/>
<evidence type="ECO:0000256" key="6">
    <source>
        <dbReference type="ARBA" id="ARBA00034303"/>
    </source>
</evidence>
<evidence type="ECO:0000313" key="8">
    <source>
        <dbReference type="Proteomes" id="UP000054560"/>
    </source>
</evidence>
<dbReference type="GO" id="GO:0005640">
    <property type="term" value="C:nuclear outer membrane"/>
    <property type="evidence" value="ECO:0007669"/>
    <property type="project" value="UniProtKB-SubCell"/>
</dbReference>
<dbReference type="InterPro" id="IPR008547">
    <property type="entry name" value="DUF829_TMEM53"/>
</dbReference>
<dbReference type="RefSeq" id="XP_014148286.1">
    <property type="nucleotide sequence ID" value="XM_014292811.1"/>
</dbReference>
<evidence type="ECO:0000256" key="2">
    <source>
        <dbReference type="ARBA" id="ARBA00022692"/>
    </source>
</evidence>
<dbReference type="PANTHER" id="PTHR12265">
    <property type="entry name" value="TRANSMEMBRANE PROTEIN 53"/>
    <property type="match status" value="1"/>
</dbReference>
<gene>
    <name evidence="7" type="ORF">SARC_13067</name>
</gene>
<dbReference type="SUPFAM" id="SSF53474">
    <property type="entry name" value="alpha/beta-Hydrolases"/>
    <property type="match status" value="1"/>
</dbReference>
<keyword evidence="2" id="KW-0812">Transmembrane</keyword>
<protein>
    <recommendedName>
        <fullName evidence="9">DUF829 domain-containing protein</fullName>
    </recommendedName>
</protein>
<evidence type="ECO:0000256" key="3">
    <source>
        <dbReference type="ARBA" id="ARBA00022989"/>
    </source>
</evidence>
<reference evidence="7 8" key="1">
    <citation type="submission" date="2011-02" db="EMBL/GenBank/DDBJ databases">
        <title>The Genome Sequence of Sphaeroforma arctica JP610.</title>
        <authorList>
            <consortium name="The Broad Institute Genome Sequencing Platform"/>
            <person name="Russ C."/>
            <person name="Cuomo C."/>
            <person name="Young S.K."/>
            <person name="Zeng Q."/>
            <person name="Gargeya S."/>
            <person name="Alvarado L."/>
            <person name="Berlin A."/>
            <person name="Chapman S.B."/>
            <person name="Chen Z."/>
            <person name="Freedman E."/>
            <person name="Gellesch M."/>
            <person name="Goldberg J."/>
            <person name="Griggs A."/>
            <person name="Gujja S."/>
            <person name="Heilman E."/>
            <person name="Heiman D."/>
            <person name="Howarth C."/>
            <person name="Mehta T."/>
            <person name="Neiman D."/>
            <person name="Pearson M."/>
            <person name="Roberts A."/>
            <person name="Saif S."/>
            <person name="Shea T."/>
            <person name="Shenoy N."/>
            <person name="Sisk P."/>
            <person name="Stolte C."/>
            <person name="Sykes S."/>
            <person name="White J."/>
            <person name="Yandava C."/>
            <person name="Burger G."/>
            <person name="Gray M.W."/>
            <person name="Holland P.W.H."/>
            <person name="King N."/>
            <person name="Lang F.B.F."/>
            <person name="Roger A.J."/>
            <person name="Ruiz-Trillo I."/>
            <person name="Haas B."/>
            <person name="Nusbaum C."/>
            <person name="Birren B."/>
        </authorList>
    </citation>
    <scope>NUCLEOTIDE SEQUENCE [LARGE SCALE GENOMIC DNA]</scope>
    <source>
        <strain evidence="7 8">JP610</strain>
    </source>
</reference>
<dbReference type="Proteomes" id="UP000054560">
    <property type="component" value="Unassembled WGS sequence"/>
</dbReference>
<evidence type="ECO:0000256" key="4">
    <source>
        <dbReference type="ARBA" id="ARBA00023136"/>
    </source>
</evidence>
<dbReference type="InterPro" id="IPR029058">
    <property type="entry name" value="AB_hydrolase_fold"/>
</dbReference>
<keyword evidence="8" id="KW-1185">Reference proteome</keyword>
<evidence type="ECO:0000256" key="1">
    <source>
        <dbReference type="ARBA" id="ARBA00007387"/>
    </source>
</evidence>
<keyword evidence="5" id="KW-0539">Nucleus</keyword>
<sequence length="332" mass="36041">MFRLIQRLKPPQLRKRHILNPYVHTRLASNMSVDASTIVTNDSVITSNPPGKVNAVVVLLGWLGATHRPLGKYAEMYQKRGCVTIATTAPAGSVMFPGTSAVRELASSVLNEAASSINRVETMADNTKVPLIVHAFSNGGAFVVETIENLIQENSQDVERTVSNPGTVIEKDTKLQENTQLAADRIRLGGQVFDSAPAMMHLQAGVTAIGHAIPGSAILRVGVQAVFGIVAALGVVYARATGAPGRGVVFWDHMQQSNLGCKQYYIYSVDDELTDAKYLDELIAYRKEKGVEITAIRLESSPHVQHLKSHPEVYNQFVDNILEEAGMHASSN</sequence>
<evidence type="ECO:0000256" key="5">
    <source>
        <dbReference type="ARBA" id="ARBA00023242"/>
    </source>
</evidence>
<dbReference type="GeneID" id="25913571"/>
<dbReference type="PANTHER" id="PTHR12265:SF30">
    <property type="entry name" value="TRANSMEMBRANE PROTEIN 53"/>
    <property type="match status" value="1"/>
</dbReference>
<dbReference type="AlphaFoldDB" id="A0A0L0FCB8"/>